<sequence length="57" mass="6826">VVGKIYNIFPLKQYLLIIADSIPYNCELYTYVYHLSTLLFYCWGVFYKNRGFYLEGV</sequence>
<keyword evidence="1" id="KW-1133">Transmembrane helix</keyword>
<keyword evidence="1" id="KW-0812">Transmembrane</keyword>
<organism evidence="2">
    <name type="scientific">marine metagenome</name>
    <dbReference type="NCBI Taxonomy" id="408172"/>
    <lineage>
        <taxon>unclassified sequences</taxon>
        <taxon>metagenomes</taxon>
        <taxon>ecological metagenomes</taxon>
    </lineage>
</organism>
<protein>
    <submittedName>
        <fullName evidence="2">Uncharacterized protein</fullName>
    </submittedName>
</protein>
<evidence type="ECO:0000256" key="1">
    <source>
        <dbReference type="SAM" id="Phobius"/>
    </source>
</evidence>
<proteinExistence type="predicted"/>
<feature type="non-terminal residue" evidence="2">
    <location>
        <position position="1"/>
    </location>
</feature>
<dbReference type="AlphaFoldDB" id="A0A382GS95"/>
<feature type="transmembrane region" description="Helical" evidence="1">
    <location>
        <begin position="28"/>
        <end position="47"/>
    </location>
</feature>
<reference evidence="2" key="1">
    <citation type="submission" date="2018-05" db="EMBL/GenBank/DDBJ databases">
        <authorList>
            <person name="Lanie J.A."/>
            <person name="Ng W.-L."/>
            <person name="Kazmierczak K.M."/>
            <person name="Andrzejewski T.M."/>
            <person name="Davidsen T.M."/>
            <person name="Wayne K.J."/>
            <person name="Tettelin H."/>
            <person name="Glass J.I."/>
            <person name="Rusch D."/>
            <person name="Podicherti R."/>
            <person name="Tsui H.-C.T."/>
            <person name="Winkler M.E."/>
        </authorList>
    </citation>
    <scope>NUCLEOTIDE SEQUENCE</scope>
</reference>
<accession>A0A382GS95</accession>
<dbReference type="EMBL" id="UINC01057138">
    <property type="protein sequence ID" value="SVB77980.1"/>
    <property type="molecule type" value="Genomic_DNA"/>
</dbReference>
<gene>
    <name evidence="2" type="ORF">METZ01_LOCUS230834</name>
</gene>
<name>A0A382GS95_9ZZZZ</name>
<evidence type="ECO:0000313" key="2">
    <source>
        <dbReference type="EMBL" id="SVB77980.1"/>
    </source>
</evidence>
<keyword evidence="1" id="KW-0472">Membrane</keyword>